<dbReference type="PANTHER" id="PTHR33495">
    <property type="entry name" value="ANTI-SIGMA FACTOR ANTAGONIST TM_1081-RELATED-RELATED"/>
    <property type="match status" value="1"/>
</dbReference>
<dbReference type="AlphaFoldDB" id="W7IJH5"/>
<name>W7IJH5_9PSEU</name>
<dbReference type="SUPFAM" id="SSF52091">
    <property type="entry name" value="SpoIIaa-like"/>
    <property type="match status" value="1"/>
</dbReference>
<dbReference type="PROSITE" id="PS50801">
    <property type="entry name" value="STAS"/>
    <property type="match status" value="1"/>
</dbReference>
<evidence type="ECO:0000259" key="3">
    <source>
        <dbReference type="PROSITE" id="PS50801"/>
    </source>
</evidence>
<evidence type="ECO:0000256" key="2">
    <source>
        <dbReference type="RuleBase" id="RU003749"/>
    </source>
</evidence>
<dbReference type="PANTHER" id="PTHR33495:SF2">
    <property type="entry name" value="ANTI-SIGMA FACTOR ANTAGONIST TM_1081-RELATED"/>
    <property type="match status" value="1"/>
</dbReference>
<organism evidence="4 5">
    <name type="scientific">Actinokineospora spheciospongiae</name>
    <dbReference type="NCBI Taxonomy" id="909613"/>
    <lineage>
        <taxon>Bacteria</taxon>
        <taxon>Bacillati</taxon>
        <taxon>Actinomycetota</taxon>
        <taxon>Actinomycetes</taxon>
        <taxon>Pseudonocardiales</taxon>
        <taxon>Pseudonocardiaceae</taxon>
        <taxon>Actinokineospora</taxon>
    </lineage>
</organism>
<sequence length="113" mass="11568">MSPPAEGRNNVDIKSEGTDPVVVSVTGEVDLATAPQLEAELSDALATPGATGVQVDLAGVEFMDSAGLRVLVAALRTAEEGGRTLTLSAPHDRVRRIIEITGLSEVFGLAGTA</sequence>
<dbReference type="Pfam" id="PF13466">
    <property type="entry name" value="STAS_2"/>
    <property type="match status" value="1"/>
</dbReference>
<evidence type="ECO:0000256" key="1">
    <source>
        <dbReference type="ARBA" id="ARBA00009013"/>
    </source>
</evidence>
<dbReference type="Proteomes" id="UP000019277">
    <property type="component" value="Unassembled WGS sequence"/>
</dbReference>
<dbReference type="eggNOG" id="COG1366">
    <property type="taxonomic scope" value="Bacteria"/>
</dbReference>
<dbReference type="InterPro" id="IPR036513">
    <property type="entry name" value="STAS_dom_sf"/>
</dbReference>
<keyword evidence="5" id="KW-1185">Reference proteome</keyword>
<dbReference type="CDD" id="cd07043">
    <property type="entry name" value="STAS_anti-anti-sigma_factors"/>
    <property type="match status" value="1"/>
</dbReference>
<evidence type="ECO:0000313" key="5">
    <source>
        <dbReference type="Proteomes" id="UP000019277"/>
    </source>
</evidence>
<comment type="similarity">
    <text evidence="1 2">Belongs to the anti-sigma-factor antagonist family.</text>
</comment>
<feature type="domain" description="STAS" evidence="3">
    <location>
        <begin position="21"/>
        <end position="113"/>
    </location>
</feature>
<proteinExistence type="inferred from homology"/>
<dbReference type="InterPro" id="IPR058548">
    <property type="entry name" value="MlaB-like_STAS"/>
</dbReference>
<gene>
    <name evidence="4" type="ORF">UO65_3692</name>
</gene>
<dbReference type="NCBIfam" id="TIGR00377">
    <property type="entry name" value="ant_ant_sig"/>
    <property type="match status" value="1"/>
</dbReference>
<dbReference type="GO" id="GO:0043856">
    <property type="term" value="F:anti-sigma factor antagonist activity"/>
    <property type="evidence" value="ECO:0007669"/>
    <property type="project" value="InterPro"/>
</dbReference>
<dbReference type="InterPro" id="IPR002645">
    <property type="entry name" value="STAS_dom"/>
</dbReference>
<dbReference type="EMBL" id="AYXG01000135">
    <property type="protein sequence ID" value="EWC61015.1"/>
    <property type="molecule type" value="Genomic_DNA"/>
</dbReference>
<dbReference type="STRING" id="909613.UO65_3692"/>
<accession>W7IJH5</accession>
<protein>
    <recommendedName>
        <fullName evidence="2">Anti-sigma factor antagonist</fullName>
    </recommendedName>
</protein>
<evidence type="ECO:0000313" key="4">
    <source>
        <dbReference type="EMBL" id="EWC61015.1"/>
    </source>
</evidence>
<comment type="caution">
    <text evidence="4">The sequence shown here is derived from an EMBL/GenBank/DDBJ whole genome shotgun (WGS) entry which is preliminary data.</text>
</comment>
<dbReference type="Gene3D" id="3.30.750.24">
    <property type="entry name" value="STAS domain"/>
    <property type="match status" value="1"/>
</dbReference>
<reference evidence="4 5" key="1">
    <citation type="journal article" date="2014" name="Genome Announc.">
        <title>Draft Genome Sequence of the Antitrypanosomally Active Sponge-Associated Bacterium Actinokineospora sp. Strain EG49.</title>
        <authorList>
            <person name="Harjes J."/>
            <person name="Ryu T."/>
            <person name="Abdelmohsen U.R."/>
            <person name="Moitinho-Silva L."/>
            <person name="Horn H."/>
            <person name="Ravasi T."/>
            <person name="Hentschel U."/>
        </authorList>
    </citation>
    <scope>NUCLEOTIDE SEQUENCE [LARGE SCALE GENOMIC DNA]</scope>
    <source>
        <strain evidence="4 5">EG49</strain>
    </source>
</reference>
<dbReference type="InterPro" id="IPR003658">
    <property type="entry name" value="Anti-sigma_ant"/>
</dbReference>